<evidence type="ECO:0000256" key="7">
    <source>
        <dbReference type="RuleBase" id="RU361259"/>
    </source>
</evidence>
<proteinExistence type="inferred from homology"/>
<dbReference type="CDD" id="cd02541">
    <property type="entry name" value="UGPase_prokaryotic"/>
    <property type="match status" value="1"/>
</dbReference>
<reference evidence="9" key="1">
    <citation type="submission" date="2019-11" db="EMBL/GenBank/DDBJ databases">
        <title>Acidithiobacillus ferrianus sp. nov.: a facultatively anaerobic and extremely acidophilic chemolithoautotroph.</title>
        <authorList>
            <person name="Norris P.R."/>
            <person name="Falagan C."/>
            <person name="Moya-Beltran A."/>
            <person name="Castro M."/>
            <person name="Quatrini R."/>
            <person name="Johnson D.B."/>
        </authorList>
    </citation>
    <scope>NUCLEOTIDE SEQUENCE [LARGE SCALE GENOMIC DNA]</scope>
    <source>
        <strain evidence="9">MG</strain>
    </source>
</reference>
<evidence type="ECO:0000256" key="5">
    <source>
        <dbReference type="ARBA" id="ARBA00022695"/>
    </source>
</evidence>
<name>A0A845U6E6_9PROT</name>
<evidence type="ECO:0000313" key="9">
    <source>
        <dbReference type="EMBL" id="NDU41749.1"/>
    </source>
</evidence>
<evidence type="ECO:0000256" key="6">
    <source>
        <dbReference type="ARBA" id="ARBA00048128"/>
    </source>
</evidence>
<organism evidence="9">
    <name type="scientific">Acidithiobacillus ferrianus</name>
    <dbReference type="NCBI Taxonomy" id="2678518"/>
    <lineage>
        <taxon>Bacteria</taxon>
        <taxon>Pseudomonadati</taxon>
        <taxon>Pseudomonadota</taxon>
        <taxon>Acidithiobacillia</taxon>
        <taxon>Acidithiobacillales</taxon>
        <taxon>Acidithiobacillaceae</taxon>
        <taxon>Acidithiobacillus</taxon>
    </lineage>
</organism>
<dbReference type="Pfam" id="PF00483">
    <property type="entry name" value="NTP_transferase"/>
    <property type="match status" value="1"/>
</dbReference>
<evidence type="ECO:0000256" key="4">
    <source>
        <dbReference type="ARBA" id="ARBA00022679"/>
    </source>
</evidence>
<dbReference type="AlphaFoldDB" id="A0A845U6E6"/>
<dbReference type="EMBL" id="WNJL01000014">
    <property type="protein sequence ID" value="NDU41749.1"/>
    <property type="molecule type" value="Genomic_DNA"/>
</dbReference>
<dbReference type="NCBIfam" id="TIGR01099">
    <property type="entry name" value="galU"/>
    <property type="match status" value="1"/>
</dbReference>
<dbReference type="GO" id="GO:0003983">
    <property type="term" value="F:UTP:glucose-1-phosphate uridylyltransferase activity"/>
    <property type="evidence" value="ECO:0007669"/>
    <property type="project" value="UniProtKB-EC"/>
</dbReference>
<keyword evidence="5 7" id="KW-0548">Nucleotidyltransferase</keyword>
<protein>
    <recommendedName>
        <fullName evidence="3 7">UTP--glucose-1-phosphate uridylyltransferase</fullName>
        <ecNumber evidence="2 7">2.7.7.9</ecNumber>
    </recommendedName>
    <alternativeName>
        <fullName evidence="7">UDP-glucose pyrophosphorylase</fullName>
    </alternativeName>
</protein>
<sequence>MNNTLTAISKTTASSIRTAVFPVAGMGTRFLPATKATAKEMMPIVDKPLIQYAVEEALEAGCDRLVFISGRGKRAIADHFDVAFELEHELECRGKEQLLDEVRNIVPRGVSTVFLRQPYPLGLGHAVLMARDIVGEHPFAVLLVDDLILSRKPVLAQMIEQYTRYHAAILAVQRVPDEETNKYGVIQCKSWEKQIYQVSGIVEKPIPYDAPSNLGVVGRYILPAKIFEYLEDLPAGSGGEIQLTDGIAALLHERQVLGYEFEGRRFDCGDKLGYLQATIEFGLRHAGVGKSFAEYLHHLATSGICSYVADDRRTMPFQGRKNKTRAA</sequence>
<accession>A0A845U6E6</accession>
<evidence type="ECO:0000256" key="3">
    <source>
        <dbReference type="ARBA" id="ARBA00019048"/>
    </source>
</evidence>
<dbReference type="PANTHER" id="PTHR43197">
    <property type="entry name" value="UTP--GLUCOSE-1-PHOSPHATE URIDYLYLTRANSFERASE"/>
    <property type="match status" value="1"/>
</dbReference>
<dbReference type="InterPro" id="IPR005771">
    <property type="entry name" value="GalU_uridylyltTrfase_bac/arc"/>
</dbReference>
<dbReference type="EC" id="2.7.7.9" evidence="2 7"/>
<evidence type="ECO:0000259" key="8">
    <source>
        <dbReference type="Pfam" id="PF00483"/>
    </source>
</evidence>
<evidence type="ECO:0000256" key="1">
    <source>
        <dbReference type="ARBA" id="ARBA00006890"/>
    </source>
</evidence>
<dbReference type="PANTHER" id="PTHR43197:SF1">
    <property type="entry name" value="UTP--GLUCOSE-1-PHOSPHATE URIDYLYLTRANSFERASE"/>
    <property type="match status" value="1"/>
</dbReference>
<feature type="domain" description="Nucleotidyl transferase" evidence="8">
    <location>
        <begin position="24"/>
        <end position="277"/>
    </location>
</feature>
<dbReference type="SUPFAM" id="SSF53448">
    <property type="entry name" value="Nucleotide-diphospho-sugar transferases"/>
    <property type="match status" value="1"/>
</dbReference>
<dbReference type="InterPro" id="IPR029044">
    <property type="entry name" value="Nucleotide-diphossugar_trans"/>
</dbReference>
<comment type="caution">
    <text evidence="9">The sequence shown here is derived from an EMBL/GenBank/DDBJ whole genome shotgun (WGS) entry which is preliminary data.</text>
</comment>
<dbReference type="InterPro" id="IPR005835">
    <property type="entry name" value="NTP_transferase_dom"/>
</dbReference>
<comment type="similarity">
    <text evidence="1 7">Belongs to the UDPGP type 2 family.</text>
</comment>
<evidence type="ECO:0000256" key="2">
    <source>
        <dbReference type="ARBA" id="ARBA00012415"/>
    </source>
</evidence>
<comment type="catalytic activity">
    <reaction evidence="6 7">
        <text>alpha-D-glucose 1-phosphate + UTP + H(+) = UDP-alpha-D-glucose + diphosphate</text>
        <dbReference type="Rhea" id="RHEA:19889"/>
        <dbReference type="ChEBI" id="CHEBI:15378"/>
        <dbReference type="ChEBI" id="CHEBI:33019"/>
        <dbReference type="ChEBI" id="CHEBI:46398"/>
        <dbReference type="ChEBI" id="CHEBI:58601"/>
        <dbReference type="ChEBI" id="CHEBI:58885"/>
        <dbReference type="EC" id="2.7.7.9"/>
    </reaction>
</comment>
<gene>
    <name evidence="9" type="primary">galU</name>
    <name evidence="9" type="ORF">GL267_03525</name>
</gene>
<keyword evidence="4 7" id="KW-0808">Transferase</keyword>
<dbReference type="RefSeq" id="WP_163096600.1">
    <property type="nucleotide sequence ID" value="NZ_CP127523.1"/>
</dbReference>
<dbReference type="Gene3D" id="3.90.550.10">
    <property type="entry name" value="Spore Coat Polysaccharide Biosynthesis Protein SpsA, Chain A"/>
    <property type="match status" value="1"/>
</dbReference>
<dbReference type="GO" id="GO:0006011">
    <property type="term" value="P:UDP-alpha-D-glucose metabolic process"/>
    <property type="evidence" value="ECO:0007669"/>
    <property type="project" value="InterPro"/>
</dbReference>